<dbReference type="OMA" id="INIYCDI"/>
<dbReference type="OrthoDB" id="44265at2759"/>
<evidence type="ECO:0000313" key="1">
    <source>
        <dbReference type="EMBL" id="EJK49804.1"/>
    </source>
</evidence>
<name>K0RC10_THAOC</name>
<dbReference type="EMBL" id="AGNL01044421">
    <property type="protein sequence ID" value="EJK49804.1"/>
    <property type="molecule type" value="Genomic_DNA"/>
</dbReference>
<keyword evidence="2" id="KW-1185">Reference proteome</keyword>
<organism evidence="1 2">
    <name type="scientific">Thalassiosira oceanica</name>
    <name type="common">Marine diatom</name>
    <dbReference type="NCBI Taxonomy" id="159749"/>
    <lineage>
        <taxon>Eukaryota</taxon>
        <taxon>Sar</taxon>
        <taxon>Stramenopiles</taxon>
        <taxon>Ochrophyta</taxon>
        <taxon>Bacillariophyta</taxon>
        <taxon>Coscinodiscophyceae</taxon>
        <taxon>Thalassiosirophycidae</taxon>
        <taxon>Thalassiosirales</taxon>
        <taxon>Thalassiosiraceae</taxon>
        <taxon>Thalassiosira</taxon>
    </lineage>
</organism>
<reference evidence="1 2" key="1">
    <citation type="journal article" date="2012" name="Genome Biol.">
        <title>Genome and low-iron response of an oceanic diatom adapted to chronic iron limitation.</title>
        <authorList>
            <person name="Lommer M."/>
            <person name="Specht M."/>
            <person name="Roy A.S."/>
            <person name="Kraemer L."/>
            <person name="Andreson R."/>
            <person name="Gutowska M.A."/>
            <person name="Wolf J."/>
            <person name="Bergner S.V."/>
            <person name="Schilhabel M.B."/>
            <person name="Klostermeier U.C."/>
            <person name="Beiko R.G."/>
            <person name="Rosenstiel P."/>
            <person name="Hippler M."/>
            <person name="Laroche J."/>
        </authorList>
    </citation>
    <scope>NUCLEOTIDE SEQUENCE [LARGE SCALE GENOMIC DNA]</scope>
    <source>
        <strain evidence="1 2">CCMP1005</strain>
    </source>
</reference>
<comment type="caution">
    <text evidence="1">The sequence shown here is derived from an EMBL/GenBank/DDBJ whole genome shotgun (WGS) entry which is preliminary data.</text>
</comment>
<protein>
    <submittedName>
        <fullName evidence="1">Uncharacterized protein</fullName>
    </submittedName>
</protein>
<accession>K0RC10</accession>
<gene>
    <name evidence="1" type="ORF">THAOC_31285</name>
</gene>
<evidence type="ECO:0000313" key="2">
    <source>
        <dbReference type="Proteomes" id="UP000266841"/>
    </source>
</evidence>
<dbReference type="AlphaFoldDB" id="K0RC10"/>
<proteinExistence type="predicted"/>
<sequence length="157" mass="18022">MHLTVQQLINIYCDINRPTTREHARAIVDRALSTASHALRINISRSLGNNSPGALAFGRDMLFDLPFIADWQAVRENRKLLIDENLRRSNQKRRAFDYQPGQKVLKRRPGILRKLGGPRFDGPFDIVSVHVNGNATIRLSPSVTERVNIRRLKPYRE</sequence>
<dbReference type="Proteomes" id="UP000266841">
    <property type="component" value="Unassembled WGS sequence"/>
</dbReference>